<comment type="caution">
    <text evidence="9">The sequence shown here is derived from an EMBL/GenBank/DDBJ whole genome shotgun (WGS) entry which is preliminary data.</text>
</comment>
<organism evidence="9 10">
    <name type="scientific">Acinetobacter gandensis</name>
    <dbReference type="NCBI Taxonomy" id="1443941"/>
    <lineage>
        <taxon>Bacteria</taxon>
        <taxon>Pseudomonadati</taxon>
        <taxon>Pseudomonadota</taxon>
        <taxon>Gammaproteobacteria</taxon>
        <taxon>Moraxellales</taxon>
        <taxon>Moraxellaceae</taxon>
        <taxon>Acinetobacter</taxon>
    </lineage>
</organism>
<dbReference type="Gene3D" id="1.20.1600.10">
    <property type="entry name" value="Outer membrane efflux proteins (OEP)"/>
    <property type="match status" value="1"/>
</dbReference>
<keyword evidence="5" id="KW-0812">Transmembrane</keyword>
<dbReference type="GO" id="GO:1990281">
    <property type="term" value="C:efflux pump complex"/>
    <property type="evidence" value="ECO:0007669"/>
    <property type="project" value="TreeGrafter"/>
</dbReference>
<dbReference type="Pfam" id="PF02321">
    <property type="entry name" value="OEP"/>
    <property type="match status" value="2"/>
</dbReference>
<evidence type="ECO:0000256" key="6">
    <source>
        <dbReference type="ARBA" id="ARBA00023136"/>
    </source>
</evidence>
<dbReference type="GO" id="GO:0009279">
    <property type="term" value="C:cell outer membrane"/>
    <property type="evidence" value="ECO:0007669"/>
    <property type="project" value="UniProtKB-SubCell"/>
</dbReference>
<dbReference type="GO" id="GO:0015288">
    <property type="term" value="F:porin activity"/>
    <property type="evidence" value="ECO:0007669"/>
    <property type="project" value="TreeGrafter"/>
</dbReference>
<keyword evidence="4" id="KW-1134">Transmembrane beta strand</keyword>
<dbReference type="Proteomes" id="UP000185753">
    <property type="component" value="Unassembled WGS sequence"/>
</dbReference>
<dbReference type="InterPro" id="IPR051906">
    <property type="entry name" value="TolC-like"/>
</dbReference>
<reference evidence="10" key="1">
    <citation type="submission" date="2016-06" db="EMBL/GenBank/DDBJ databases">
        <authorList>
            <person name="Radolfova-Krizova L."/>
            <person name="Nemec A."/>
        </authorList>
    </citation>
    <scope>NUCLEOTIDE SEQUENCE [LARGE SCALE GENOMIC DNA]</scope>
    <source>
        <strain evidence="10">ANC 4275</strain>
    </source>
</reference>
<dbReference type="InterPro" id="IPR003423">
    <property type="entry name" value="OMP_efflux"/>
</dbReference>
<name>A0A1A7RCN0_9GAMM</name>
<comment type="similarity">
    <text evidence="2">Belongs to the outer membrane factor (OMF) (TC 1.B.17) family.</text>
</comment>
<dbReference type="RefSeq" id="WP_067763106.1">
    <property type="nucleotide sequence ID" value="NZ_CP183909.1"/>
</dbReference>
<protein>
    <submittedName>
        <fullName evidence="9">RND transporter</fullName>
    </submittedName>
</protein>
<dbReference type="STRING" id="1443941.A9J31_02650"/>
<comment type="subcellular location">
    <subcellularLocation>
        <location evidence="1">Cell outer membrane</location>
    </subcellularLocation>
</comment>
<dbReference type="NCBIfam" id="TIGR01844">
    <property type="entry name" value="type_I_sec_TolC"/>
    <property type="match status" value="1"/>
</dbReference>
<dbReference type="EMBL" id="LZDS01000012">
    <property type="protein sequence ID" value="OBX29198.1"/>
    <property type="molecule type" value="Genomic_DNA"/>
</dbReference>
<keyword evidence="3" id="KW-0813">Transport</keyword>
<evidence type="ECO:0000256" key="4">
    <source>
        <dbReference type="ARBA" id="ARBA00022452"/>
    </source>
</evidence>
<evidence type="ECO:0000256" key="2">
    <source>
        <dbReference type="ARBA" id="ARBA00007613"/>
    </source>
</evidence>
<proteinExistence type="inferred from homology"/>
<keyword evidence="7" id="KW-0998">Cell outer membrane</keyword>
<evidence type="ECO:0000256" key="3">
    <source>
        <dbReference type="ARBA" id="ARBA00022448"/>
    </source>
</evidence>
<dbReference type="OrthoDB" id="9813458at2"/>
<dbReference type="InterPro" id="IPR010130">
    <property type="entry name" value="T1SS_OMP_TolC"/>
</dbReference>
<keyword evidence="8" id="KW-0732">Signal</keyword>
<dbReference type="PANTHER" id="PTHR30026:SF20">
    <property type="entry name" value="OUTER MEMBRANE PROTEIN TOLC"/>
    <property type="match status" value="1"/>
</dbReference>
<feature type="chain" id="PRO_5008360760" evidence="8">
    <location>
        <begin position="21"/>
        <end position="451"/>
    </location>
</feature>
<feature type="signal peptide" evidence="8">
    <location>
        <begin position="1"/>
        <end position="20"/>
    </location>
</feature>
<sequence>MNKKLVLSACLLLTSPWSFALDLVEAYERAKQADPNWQANKLQYEADKLNLGIANGNLLPTVTVSGNVTRKNQNANQSGAQAGLFMPDSTTSKQIALTARQPLFRWDAWEGLKQVKTSINLSEINLKIQKQQHLLNVSEAYFNVLRQQALTVANLQEEQALSEQLRMMNAKLKEGLVAKSDVSEANAQYQNARANRMATNVQLVLAQEQLQQFIGPYRENLAVLREDFEFQKPVPNNVQAWEELAQGQNLGILQARLQKRYAEDGKRVEKAALYPQIEAVGTYGYNKQSPESIMSQDGQFDQIGIEMNWNVFNGGRTQKSIRQAAVNVEKSQAQVDAAIRNAETDVKKAYMQVETDQAKLQARKAAMQSSSQVSLASQAQYQEGLKTMVDVLLAQRNAFSARQDYLNSKYDYLLHVLELKASVGKLTEADLVEMNAWLVDQSNQPSILLKK</sequence>
<evidence type="ECO:0000256" key="5">
    <source>
        <dbReference type="ARBA" id="ARBA00022692"/>
    </source>
</evidence>
<dbReference type="PANTHER" id="PTHR30026">
    <property type="entry name" value="OUTER MEMBRANE PROTEIN TOLC"/>
    <property type="match status" value="1"/>
</dbReference>
<keyword evidence="6" id="KW-0472">Membrane</keyword>
<gene>
    <name evidence="9" type="ORF">A9J31_02650</name>
</gene>
<dbReference type="SUPFAM" id="SSF56954">
    <property type="entry name" value="Outer membrane efflux proteins (OEP)"/>
    <property type="match status" value="1"/>
</dbReference>
<evidence type="ECO:0000313" key="10">
    <source>
        <dbReference type="Proteomes" id="UP000185753"/>
    </source>
</evidence>
<evidence type="ECO:0000256" key="8">
    <source>
        <dbReference type="SAM" id="SignalP"/>
    </source>
</evidence>
<keyword evidence="10" id="KW-1185">Reference proteome</keyword>
<evidence type="ECO:0000313" key="9">
    <source>
        <dbReference type="EMBL" id="OBX29198.1"/>
    </source>
</evidence>
<evidence type="ECO:0000256" key="1">
    <source>
        <dbReference type="ARBA" id="ARBA00004442"/>
    </source>
</evidence>
<evidence type="ECO:0000256" key="7">
    <source>
        <dbReference type="ARBA" id="ARBA00023237"/>
    </source>
</evidence>
<dbReference type="AlphaFoldDB" id="A0A1A7RCN0"/>
<dbReference type="GO" id="GO:0015562">
    <property type="term" value="F:efflux transmembrane transporter activity"/>
    <property type="evidence" value="ECO:0007669"/>
    <property type="project" value="InterPro"/>
</dbReference>
<accession>A0A1A7RCN0</accession>